<evidence type="ECO:0000313" key="3">
    <source>
        <dbReference type="EMBL" id="OGZ45957.1"/>
    </source>
</evidence>
<evidence type="ECO:0000256" key="1">
    <source>
        <dbReference type="SAM" id="Coils"/>
    </source>
</evidence>
<protein>
    <submittedName>
        <fullName evidence="3">Uncharacterized protein</fullName>
    </submittedName>
</protein>
<keyword evidence="2" id="KW-0812">Transmembrane</keyword>
<keyword evidence="2" id="KW-1133">Transmembrane helix</keyword>
<keyword evidence="2" id="KW-0472">Membrane</keyword>
<keyword evidence="1" id="KW-0175">Coiled coil</keyword>
<feature type="transmembrane region" description="Helical" evidence="2">
    <location>
        <begin position="13"/>
        <end position="33"/>
    </location>
</feature>
<evidence type="ECO:0000313" key="4">
    <source>
        <dbReference type="Proteomes" id="UP000176576"/>
    </source>
</evidence>
<dbReference type="Proteomes" id="UP000176576">
    <property type="component" value="Unassembled WGS sequence"/>
</dbReference>
<accession>A0A1G2G6Y8</accession>
<dbReference type="AlphaFoldDB" id="A0A1G2G6Y8"/>
<feature type="transmembrane region" description="Helical" evidence="2">
    <location>
        <begin position="138"/>
        <end position="158"/>
    </location>
</feature>
<dbReference type="STRING" id="1802117.A3J54_03060"/>
<organism evidence="3 4">
    <name type="scientific">Candidatus Ryanbacteria bacterium RIFCSPHIGHO2_02_FULL_45_13b</name>
    <dbReference type="NCBI Taxonomy" id="1802117"/>
    <lineage>
        <taxon>Bacteria</taxon>
        <taxon>Candidatus Ryaniibacteriota</taxon>
    </lineage>
</organism>
<evidence type="ECO:0000256" key="2">
    <source>
        <dbReference type="SAM" id="Phobius"/>
    </source>
</evidence>
<reference evidence="3 4" key="1">
    <citation type="journal article" date="2016" name="Nat. Commun.">
        <title>Thousands of microbial genomes shed light on interconnected biogeochemical processes in an aquifer system.</title>
        <authorList>
            <person name="Anantharaman K."/>
            <person name="Brown C.T."/>
            <person name="Hug L.A."/>
            <person name="Sharon I."/>
            <person name="Castelle C.J."/>
            <person name="Probst A.J."/>
            <person name="Thomas B.C."/>
            <person name="Singh A."/>
            <person name="Wilkins M.J."/>
            <person name="Karaoz U."/>
            <person name="Brodie E.L."/>
            <person name="Williams K.H."/>
            <person name="Hubbard S.S."/>
            <person name="Banfield J.F."/>
        </authorList>
    </citation>
    <scope>NUCLEOTIDE SEQUENCE [LARGE SCALE GENOMIC DNA]</scope>
</reference>
<name>A0A1G2G6Y8_9BACT</name>
<comment type="caution">
    <text evidence="3">The sequence shown here is derived from an EMBL/GenBank/DDBJ whole genome shotgun (WGS) entry which is preliminary data.</text>
</comment>
<feature type="coiled-coil region" evidence="1">
    <location>
        <begin position="216"/>
        <end position="277"/>
    </location>
</feature>
<dbReference type="EMBL" id="MHNN01000018">
    <property type="protein sequence ID" value="OGZ45957.1"/>
    <property type="molecule type" value="Genomic_DNA"/>
</dbReference>
<gene>
    <name evidence="3" type="ORF">A3J54_03060</name>
</gene>
<feature type="transmembrane region" description="Helical" evidence="2">
    <location>
        <begin position="173"/>
        <end position="198"/>
    </location>
</feature>
<proteinExistence type="predicted"/>
<sequence>MREFFEFLHDIQIALWSVLVMVILVAGLEVFTYSAQHRRAWERISLYDEFAHGGSTNENVVPIAFLYGIAAYSPYEELRRAAIFGLMDSGFEHEYTILHEAGFKVFMELLSHPENAAVLIAHEEKLLTELQVNWFRGFNAKMFLIATLISVIALYAHWRRESYVMQFFPYHTWWFWVYILLALPWSLLIVWGIGMWYLRTVLLRITHKTNAYKTRQKEYEKLCSDLSLRVEETRQKWGGMFLPVYAKSNIPELKRKKKSLHCELLRLGEEVERMEKEYYATRAFLQELTVSSGCIPPALQEDAYLEWMEQFNSIVKNPYVSAVHIEDKGHMDVFTTVFPRYYGELGPLRIQLDVQGSNFDILNAHAGVNRPGSWGGGGDYCLGEFRYTVRTFLQDGKPAAALERLFEAFRASANDHDLL</sequence>